<accession>A0A366JIJ5</accession>
<dbReference type="EMBL" id="QNSE01000001">
    <property type="protein sequence ID" value="RBP85638.1"/>
    <property type="molecule type" value="Genomic_DNA"/>
</dbReference>
<dbReference type="RefSeq" id="WP_113914883.1">
    <property type="nucleotide sequence ID" value="NZ_QNSE01000001.1"/>
</dbReference>
<feature type="chain" id="PRO_5016916802" description="Lipoprotein" evidence="1">
    <location>
        <begin position="25"/>
        <end position="269"/>
    </location>
</feature>
<gene>
    <name evidence="2" type="ORF">DFP80_101133</name>
</gene>
<name>A0A366JIJ5_9GAMM</name>
<comment type="caution">
    <text evidence="2">The sequence shown here is derived from an EMBL/GenBank/DDBJ whole genome shotgun (WGS) entry which is preliminary data.</text>
</comment>
<dbReference type="PROSITE" id="PS51257">
    <property type="entry name" value="PROKAR_LIPOPROTEIN"/>
    <property type="match status" value="1"/>
</dbReference>
<protein>
    <recommendedName>
        <fullName evidence="4">Lipoprotein</fullName>
    </recommendedName>
</protein>
<organism evidence="2 3">
    <name type="scientific">Marinomonas rhizomae</name>
    <dbReference type="NCBI Taxonomy" id="491948"/>
    <lineage>
        <taxon>Bacteria</taxon>
        <taxon>Pseudomonadati</taxon>
        <taxon>Pseudomonadota</taxon>
        <taxon>Gammaproteobacteria</taxon>
        <taxon>Oceanospirillales</taxon>
        <taxon>Oceanospirillaceae</taxon>
        <taxon>Marinomonas</taxon>
    </lineage>
</organism>
<feature type="signal peptide" evidence="1">
    <location>
        <begin position="1"/>
        <end position="24"/>
    </location>
</feature>
<evidence type="ECO:0000313" key="3">
    <source>
        <dbReference type="Proteomes" id="UP000252792"/>
    </source>
</evidence>
<proteinExistence type="predicted"/>
<evidence type="ECO:0000256" key="1">
    <source>
        <dbReference type="SAM" id="SignalP"/>
    </source>
</evidence>
<dbReference type="AlphaFoldDB" id="A0A366JIJ5"/>
<keyword evidence="3" id="KW-1185">Reference proteome</keyword>
<dbReference type="OrthoDB" id="6100298at2"/>
<keyword evidence="1" id="KW-0732">Signal</keyword>
<sequence length="269" mass="29773">MSTFRTGLLLATLFLSACSMPIFKDLQNSKTETNSAQNTVSTEQTLPLPSKTKEDEIEKVKTSVITEINENSKEANTSVTETNTNLVKQLTAQKTLAYANFTELKNRVGNAPALPKLTVSGQLSEKEIGSSIQQLRSYVSKTNTALAVLNSRVKDREKVAMNGDLIRIFLSEATVTHDGSTFKAQPLVGQWVRGESRVIRLKDNILFENPKSEDLHITFSETYQLVVNDQVISTVNPKREKNNASFNVTASDNTGTIVGKLDYRIVNNQ</sequence>
<evidence type="ECO:0000313" key="2">
    <source>
        <dbReference type="EMBL" id="RBP85638.1"/>
    </source>
</evidence>
<evidence type="ECO:0008006" key="4">
    <source>
        <dbReference type="Google" id="ProtNLM"/>
    </source>
</evidence>
<reference evidence="2 3" key="1">
    <citation type="submission" date="2018-06" db="EMBL/GenBank/DDBJ databases">
        <title>Genomic Encyclopedia of Type Strains, Phase III (KMG-III): the genomes of soil and plant-associated and newly described type strains.</title>
        <authorList>
            <person name="Whitman W."/>
        </authorList>
    </citation>
    <scope>NUCLEOTIDE SEQUENCE [LARGE SCALE GENOMIC DNA]</scope>
    <source>
        <strain evidence="2 3">CECT 7377</strain>
    </source>
</reference>
<dbReference type="Proteomes" id="UP000252792">
    <property type="component" value="Unassembled WGS sequence"/>
</dbReference>